<dbReference type="EMBL" id="BJMH01000007">
    <property type="protein sequence ID" value="GEB32395.1"/>
    <property type="molecule type" value="Genomic_DNA"/>
</dbReference>
<evidence type="ECO:0000256" key="4">
    <source>
        <dbReference type="ARBA" id="ARBA00040480"/>
    </source>
</evidence>
<dbReference type="PANTHER" id="PTHR42960:SF1">
    <property type="entry name" value="YCF46 PROTEIN"/>
    <property type="match status" value="1"/>
</dbReference>
<dbReference type="Gene3D" id="1.10.8.60">
    <property type="match status" value="1"/>
</dbReference>
<dbReference type="Gene3D" id="3.40.50.300">
    <property type="entry name" value="P-loop containing nucleotide triphosphate hydrolases"/>
    <property type="match status" value="1"/>
</dbReference>
<dbReference type="Proteomes" id="UP000316882">
    <property type="component" value="Unassembled WGS sequence"/>
</dbReference>
<sequence>MLQDFVKEVEYLIRARYSILYIFTSEEERALDVFQGIGASLNKRIVTWTATKGLVLNGEELDHKSTDFRIALTMAEDLAKEPTLFLWFDLHPLLRGSHVNIRTFREFAQKTRTGFPSNSIIIAPSLEIPVELQHEITILDLPLPDLDEVKQIIRSFTDAYVGRPGVVIDQSPEVIEALARAAVGLGRNEIENCLAKALVKNRGISASDVSTILEEKKQIVRKSGVLEYISTESLNLEQIGGLENLKRWLLRRKASYSEEARQFGIQWPKGVMLVGVPGCGKSLCAKSVAAAWQMPLLRLDLGRVFAGIVGSSEANIRSALMMCEAVSPSIVWIDEIEKGLSGVGSGFSDGGVATRIFGTLLTWMQEKKSPVFVFATANKIEQLPAELLRKGRFDEIFFVDLPTPEEREEILKIHLERLKRNPARFDIDRLVEVSGEKYWGEGIRLTGAEIEASLHEGLIDAFAKRSNPEEKDRDIDTEDILLAMQRTVPLAKARREEIEKLRSWAKEFAVRASLASPASPANAVADGVAREEAVGRNIDF</sequence>
<dbReference type="InterPro" id="IPR027417">
    <property type="entry name" value="P-loop_NTPase"/>
</dbReference>
<dbReference type="SUPFAM" id="SSF52540">
    <property type="entry name" value="P-loop containing nucleoside triphosphate hydrolases"/>
    <property type="match status" value="2"/>
</dbReference>
<protein>
    <recommendedName>
        <fullName evidence="4">Uncharacterized AAA domain-containing protein ycf46</fullName>
    </recommendedName>
</protein>
<comment type="similarity">
    <text evidence="3">Belongs to the AAA ATPase family. Highly divergent.</text>
</comment>
<dbReference type="InterPro" id="IPR052381">
    <property type="entry name" value="AAA_domain_protein"/>
</dbReference>
<evidence type="ECO:0000313" key="7">
    <source>
        <dbReference type="Proteomes" id="UP000316882"/>
    </source>
</evidence>
<dbReference type="SMART" id="SM00382">
    <property type="entry name" value="AAA"/>
    <property type="match status" value="1"/>
</dbReference>
<dbReference type="InterPro" id="IPR003593">
    <property type="entry name" value="AAA+_ATPase"/>
</dbReference>
<evidence type="ECO:0000256" key="3">
    <source>
        <dbReference type="ARBA" id="ARBA00038088"/>
    </source>
</evidence>
<keyword evidence="7" id="KW-1185">Reference proteome</keyword>
<dbReference type="InterPro" id="IPR003959">
    <property type="entry name" value="ATPase_AAA_core"/>
</dbReference>
<dbReference type="AlphaFoldDB" id="A0A4Y3PHX5"/>
<keyword evidence="2" id="KW-0067">ATP-binding</keyword>
<dbReference type="Pfam" id="PF00004">
    <property type="entry name" value="AAA"/>
    <property type="match status" value="1"/>
</dbReference>
<reference evidence="6 7" key="1">
    <citation type="submission" date="2019-06" db="EMBL/GenBank/DDBJ databases">
        <title>Whole genome shotgun sequence of Brevibacillus parabrevis NBRC 12334.</title>
        <authorList>
            <person name="Hosoyama A."/>
            <person name="Uohara A."/>
            <person name="Ohji S."/>
            <person name="Ichikawa N."/>
        </authorList>
    </citation>
    <scope>NUCLEOTIDE SEQUENCE [LARGE SCALE GENOMIC DNA]</scope>
    <source>
        <strain evidence="6 7">NBRC 12334</strain>
    </source>
</reference>
<evidence type="ECO:0000256" key="1">
    <source>
        <dbReference type="ARBA" id="ARBA00022741"/>
    </source>
</evidence>
<dbReference type="RefSeq" id="WP_122963314.1">
    <property type="nucleotide sequence ID" value="NZ_BJMH01000007.1"/>
</dbReference>
<evidence type="ECO:0000256" key="2">
    <source>
        <dbReference type="ARBA" id="ARBA00022840"/>
    </source>
</evidence>
<gene>
    <name evidence="6" type="ORF">BPA01_19750</name>
</gene>
<feature type="domain" description="AAA+ ATPase" evidence="5">
    <location>
        <begin position="267"/>
        <end position="403"/>
    </location>
</feature>
<dbReference type="PANTHER" id="PTHR42960">
    <property type="entry name" value="YCF46 PROTEIN"/>
    <property type="match status" value="1"/>
</dbReference>
<organism evidence="6 7">
    <name type="scientific">Brevibacillus parabrevis</name>
    <dbReference type="NCBI Taxonomy" id="54914"/>
    <lineage>
        <taxon>Bacteria</taxon>
        <taxon>Bacillati</taxon>
        <taxon>Bacillota</taxon>
        <taxon>Bacilli</taxon>
        <taxon>Bacillales</taxon>
        <taxon>Paenibacillaceae</taxon>
        <taxon>Brevibacillus</taxon>
    </lineage>
</organism>
<dbReference type="GO" id="GO:0016887">
    <property type="term" value="F:ATP hydrolysis activity"/>
    <property type="evidence" value="ECO:0007669"/>
    <property type="project" value="InterPro"/>
</dbReference>
<dbReference type="GO" id="GO:0005524">
    <property type="term" value="F:ATP binding"/>
    <property type="evidence" value="ECO:0007669"/>
    <property type="project" value="UniProtKB-KW"/>
</dbReference>
<keyword evidence="1" id="KW-0547">Nucleotide-binding</keyword>
<proteinExistence type="inferred from homology"/>
<name>A0A4Y3PHX5_BREPA</name>
<comment type="caution">
    <text evidence="6">The sequence shown here is derived from an EMBL/GenBank/DDBJ whole genome shotgun (WGS) entry which is preliminary data.</text>
</comment>
<evidence type="ECO:0000259" key="5">
    <source>
        <dbReference type="SMART" id="SM00382"/>
    </source>
</evidence>
<evidence type="ECO:0000313" key="6">
    <source>
        <dbReference type="EMBL" id="GEB32395.1"/>
    </source>
</evidence>
<dbReference type="CDD" id="cd19507">
    <property type="entry name" value="RecA-like_Ycf46-like"/>
    <property type="match status" value="1"/>
</dbReference>
<accession>A0A4Y3PHX5</accession>